<keyword evidence="3" id="KW-1185">Reference proteome</keyword>
<dbReference type="SUPFAM" id="SSF53098">
    <property type="entry name" value="Ribonuclease H-like"/>
    <property type="match status" value="1"/>
</dbReference>
<evidence type="ECO:0000313" key="3">
    <source>
        <dbReference type="Proteomes" id="UP000325315"/>
    </source>
</evidence>
<dbReference type="AlphaFoldDB" id="A0A5B6WIS8"/>
<dbReference type="EMBL" id="SMMG02000003">
    <property type="protein sequence ID" value="KAA3481323.1"/>
    <property type="molecule type" value="Genomic_DNA"/>
</dbReference>
<dbReference type="OrthoDB" id="653202at2759"/>
<dbReference type="CDD" id="cd06222">
    <property type="entry name" value="RNase_H_like"/>
    <property type="match status" value="1"/>
</dbReference>
<sequence>MRCVCSVSYSVCLNGMHNDWFSPSRGLRQGDPLSPYLFLICAEGFSTLLQEAKQKGCMVGAPIGARVVRDVIHEYEMISGQRVNYDKSLIYFGANVDVDVKEEIIRLLGVRVASSPEKYLGLPIMVGRRKTWAFANFVDRFRKHVEGWSLQYLSIGDILSAKIGSYPSSTWRSICSAKELIEEGVLWRVGKGDHISTSGMIPGYLRERITELEYTVKSGYQVLNTNCLQTSTDRDSNDDDYKDFYNALWYLNIPEKIKIHNWRVFNDMLPHLSNLARRTLVVDIVKVQSFDESLYCNQRFAKTFSAANEQQRRFIRGYTQELDLCQESLHLPQKAMTKDLWRPSDNGVIKINFDASNDGLATVAVVARDSMGEITGAKTYLFENVADPFVAEARAYERTLFFAAKMNFRRLIVEGDSLSVIKIIKKNNSDKSVLRPITQHIVQLGMCFEEISYLYVPRTINGVAHTLALEGRRNKFYGCWVNGVPDSVKMLARKDRLARNLIH</sequence>
<keyword evidence="2" id="KW-0808">Transferase</keyword>
<evidence type="ECO:0000259" key="1">
    <source>
        <dbReference type="Pfam" id="PF13456"/>
    </source>
</evidence>
<dbReference type="InterPro" id="IPR052929">
    <property type="entry name" value="RNase_H-like_EbsB-rel"/>
</dbReference>
<dbReference type="Proteomes" id="UP000325315">
    <property type="component" value="Unassembled WGS sequence"/>
</dbReference>
<dbReference type="PANTHER" id="PTHR47074">
    <property type="entry name" value="BNAC02G40300D PROTEIN"/>
    <property type="match status" value="1"/>
</dbReference>
<dbReference type="InterPro" id="IPR002156">
    <property type="entry name" value="RNaseH_domain"/>
</dbReference>
<dbReference type="InterPro" id="IPR044730">
    <property type="entry name" value="RNase_H-like_dom_plant"/>
</dbReference>
<dbReference type="GO" id="GO:0004523">
    <property type="term" value="F:RNA-DNA hybrid ribonuclease activity"/>
    <property type="evidence" value="ECO:0007669"/>
    <property type="project" value="InterPro"/>
</dbReference>
<dbReference type="GO" id="GO:0003676">
    <property type="term" value="F:nucleic acid binding"/>
    <property type="evidence" value="ECO:0007669"/>
    <property type="project" value="InterPro"/>
</dbReference>
<dbReference type="InterPro" id="IPR036397">
    <property type="entry name" value="RNaseH_sf"/>
</dbReference>
<protein>
    <submittedName>
        <fullName evidence="2">Reverse transcriptase</fullName>
    </submittedName>
</protein>
<dbReference type="Gene3D" id="3.30.420.10">
    <property type="entry name" value="Ribonuclease H-like superfamily/Ribonuclease H"/>
    <property type="match status" value="1"/>
</dbReference>
<organism evidence="2 3">
    <name type="scientific">Gossypium australe</name>
    <dbReference type="NCBI Taxonomy" id="47621"/>
    <lineage>
        <taxon>Eukaryota</taxon>
        <taxon>Viridiplantae</taxon>
        <taxon>Streptophyta</taxon>
        <taxon>Embryophyta</taxon>
        <taxon>Tracheophyta</taxon>
        <taxon>Spermatophyta</taxon>
        <taxon>Magnoliopsida</taxon>
        <taxon>eudicotyledons</taxon>
        <taxon>Gunneridae</taxon>
        <taxon>Pentapetalae</taxon>
        <taxon>rosids</taxon>
        <taxon>malvids</taxon>
        <taxon>Malvales</taxon>
        <taxon>Malvaceae</taxon>
        <taxon>Malvoideae</taxon>
        <taxon>Gossypium</taxon>
    </lineage>
</organism>
<comment type="caution">
    <text evidence="2">The sequence shown here is derived from an EMBL/GenBank/DDBJ whole genome shotgun (WGS) entry which is preliminary data.</text>
</comment>
<feature type="domain" description="RNase H type-1" evidence="1">
    <location>
        <begin position="352"/>
        <end position="468"/>
    </location>
</feature>
<accession>A0A5B6WIS8</accession>
<keyword evidence="2" id="KW-0695">RNA-directed DNA polymerase</keyword>
<keyword evidence="2" id="KW-0548">Nucleotidyltransferase</keyword>
<name>A0A5B6WIS8_9ROSI</name>
<dbReference type="GO" id="GO:0003964">
    <property type="term" value="F:RNA-directed DNA polymerase activity"/>
    <property type="evidence" value="ECO:0007669"/>
    <property type="project" value="UniProtKB-KW"/>
</dbReference>
<dbReference type="PANTHER" id="PTHR47074:SF61">
    <property type="entry name" value="RNASE H TYPE-1 DOMAIN-CONTAINING PROTEIN"/>
    <property type="match status" value="1"/>
</dbReference>
<dbReference type="InterPro" id="IPR012337">
    <property type="entry name" value="RNaseH-like_sf"/>
</dbReference>
<gene>
    <name evidence="2" type="ORF">EPI10_021695</name>
</gene>
<proteinExistence type="predicted"/>
<evidence type="ECO:0000313" key="2">
    <source>
        <dbReference type="EMBL" id="KAA3481323.1"/>
    </source>
</evidence>
<reference evidence="3" key="1">
    <citation type="journal article" date="2019" name="Plant Biotechnol. J.">
        <title>Genome sequencing of the Australian wild diploid species Gossypium australe highlights disease resistance and delayed gland morphogenesis.</title>
        <authorList>
            <person name="Cai Y."/>
            <person name="Cai X."/>
            <person name="Wang Q."/>
            <person name="Wang P."/>
            <person name="Zhang Y."/>
            <person name="Cai C."/>
            <person name="Xu Y."/>
            <person name="Wang K."/>
            <person name="Zhou Z."/>
            <person name="Wang C."/>
            <person name="Geng S."/>
            <person name="Li B."/>
            <person name="Dong Q."/>
            <person name="Hou Y."/>
            <person name="Wang H."/>
            <person name="Ai P."/>
            <person name="Liu Z."/>
            <person name="Yi F."/>
            <person name="Sun M."/>
            <person name="An G."/>
            <person name="Cheng J."/>
            <person name="Zhang Y."/>
            <person name="Shi Q."/>
            <person name="Xie Y."/>
            <person name="Shi X."/>
            <person name="Chang Y."/>
            <person name="Huang F."/>
            <person name="Chen Y."/>
            <person name="Hong S."/>
            <person name="Mi L."/>
            <person name="Sun Q."/>
            <person name="Zhang L."/>
            <person name="Zhou B."/>
            <person name="Peng R."/>
            <person name="Zhang X."/>
            <person name="Liu F."/>
        </authorList>
    </citation>
    <scope>NUCLEOTIDE SEQUENCE [LARGE SCALE GENOMIC DNA]</scope>
    <source>
        <strain evidence="3">cv. PA1801</strain>
    </source>
</reference>
<dbReference type="Pfam" id="PF13456">
    <property type="entry name" value="RVT_3"/>
    <property type="match status" value="1"/>
</dbReference>